<accession>A4WIW3</accession>
<feature type="binding site" evidence="10">
    <location>
        <position position="126"/>
    </location>
    <ligand>
        <name>(2R)-3-phosphoglycerate</name>
        <dbReference type="ChEBI" id="CHEBI:58272"/>
    </ligand>
</feature>
<evidence type="ECO:0000256" key="10">
    <source>
        <dbReference type="PIRSR" id="PIRSR000724-1"/>
    </source>
</evidence>
<dbReference type="InterPro" id="IPR015824">
    <property type="entry name" value="Phosphoglycerate_kinase_N"/>
</dbReference>
<keyword evidence="9" id="KW-0963">Cytoplasm</keyword>
<feature type="binding site" evidence="10">
    <location>
        <position position="166"/>
    </location>
    <ligand>
        <name>(2R)-3-phosphoglycerate</name>
        <dbReference type="ChEBI" id="CHEBI:58272"/>
    </ligand>
</feature>
<dbReference type="EMBL" id="CP000660">
    <property type="protein sequence ID" value="ABP50330.1"/>
    <property type="molecule type" value="Genomic_DNA"/>
</dbReference>
<comment type="subunit">
    <text evidence="9">Monomer.</text>
</comment>
<evidence type="ECO:0000313" key="13">
    <source>
        <dbReference type="EMBL" id="ABP50330.1"/>
    </source>
</evidence>
<keyword evidence="5 9" id="KW-0808">Transferase</keyword>
<dbReference type="HAMAP" id="MF_00145">
    <property type="entry name" value="Phosphoglyc_kinase"/>
    <property type="match status" value="1"/>
</dbReference>
<dbReference type="PhylomeDB" id="A4WIW3"/>
<dbReference type="STRING" id="340102.Pars_0744"/>
<dbReference type="Proteomes" id="UP000001567">
    <property type="component" value="Chromosome"/>
</dbReference>
<comment type="pathway">
    <text evidence="9">Carbohydrate degradation; glycolysis; pyruvate from D-glyceraldehyde 3-phosphate: step 2/5.</text>
</comment>
<dbReference type="PANTHER" id="PTHR11406">
    <property type="entry name" value="PHOSPHOGLYCERATE KINASE"/>
    <property type="match status" value="1"/>
</dbReference>
<dbReference type="Pfam" id="PF00162">
    <property type="entry name" value="PGK"/>
    <property type="match status" value="1"/>
</dbReference>
<evidence type="ECO:0000256" key="8">
    <source>
        <dbReference type="ARBA" id="ARBA00022840"/>
    </source>
</evidence>
<feature type="binding site" evidence="9">
    <location>
        <position position="166"/>
    </location>
    <ligand>
        <name>substrate</name>
    </ligand>
</feature>
<feature type="binding site" evidence="9 10">
    <location>
        <begin position="31"/>
        <end position="33"/>
    </location>
    <ligand>
        <name>substrate</name>
    </ligand>
</feature>
<dbReference type="KEGG" id="pas:Pars_0744"/>
<dbReference type="FunFam" id="3.40.50.1260:FF:000006">
    <property type="entry name" value="Phosphoglycerate kinase"/>
    <property type="match status" value="1"/>
</dbReference>
<name>A4WIW3_PYRAR</name>
<dbReference type="EC" id="2.7.2.3" evidence="3 9"/>
<dbReference type="GO" id="GO:0004618">
    <property type="term" value="F:phosphoglycerate kinase activity"/>
    <property type="evidence" value="ECO:0007669"/>
    <property type="project" value="UniProtKB-UniRule"/>
</dbReference>
<feature type="binding site" evidence="10">
    <location>
        <position position="46"/>
    </location>
    <ligand>
        <name>(2R)-3-phosphoglycerate</name>
        <dbReference type="ChEBI" id="CHEBI:58272"/>
    </ligand>
</feature>
<dbReference type="GO" id="GO:0043531">
    <property type="term" value="F:ADP binding"/>
    <property type="evidence" value="ECO:0007669"/>
    <property type="project" value="TreeGrafter"/>
</dbReference>
<dbReference type="GO" id="GO:0005524">
    <property type="term" value="F:ATP binding"/>
    <property type="evidence" value="ECO:0007669"/>
    <property type="project" value="UniProtKB-KW"/>
</dbReference>
<evidence type="ECO:0000256" key="5">
    <source>
        <dbReference type="ARBA" id="ARBA00022679"/>
    </source>
</evidence>
<feature type="binding site" evidence="9 10">
    <location>
        <begin position="69"/>
        <end position="72"/>
    </location>
    <ligand>
        <name>substrate</name>
    </ligand>
</feature>
<feature type="binding site" evidence="9">
    <location>
        <position position="46"/>
    </location>
    <ligand>
        <name>substrate</name>
    </ligand>
</feature>
<dbReference type="InterPro" id="IPR036043">
    <property type="entry name" value="Phosphoglycerate_kinase_sf"/>
</dbReference>
<evidence type="ECO:0000256" key="7">
    <source>
        <dbReference type="ARBA" id="ARBA00022777"/>
    </source>
</evidence>
<evidence type="ECO:0000256" key="2">
    <source>
        <dbReference type="ARBA" id="ARBA00008982"/>
    </source>
</evidence>
<dbReference type="GO" id="GO:0005829">
    <property type="term" value="C:cytosol"/>
    <property type="evidence" value="ECO:0007669"/>
    <property type="project" value="TreeGrafter"/>
</dbReference>
<evidence type="ECO:0000256" key="3">
    <source>
        <dbReference type="ARBA" id="ARBA00013061"/>
    </source>
</evidence>
<dbReference type="Gene3D" id="3.40.50.1260">
    <property type="entry name" value="Phosphoglycerate kinase, N-terminal domain"/>
    <property type="match status" value="2"/>
</dbReference>
<dbReference type="GO" id="GO:0006094">
    <property type="term" value="P:gluconeogenesis"/>
    <property type="evidence" value="ECO:0007669"/>
    <property type="project" value="TreeGrafter"/>
</dbReference>
<keyword evidence="9" id="KW-0324">Glycolysis</keyword>
<reference evidence="13 14" key="1">
    <citation type="submission" date="2007-04" db="EMBL/GenBank/DDBJ databases">
        <title>Complete sequence of Pyrobaculum arsenaticum DSM 13514.</title>
        <authorList>
            <consortium name="US DOE Joint Genome Institute"/>
            <person name="Copeland A."/>
            <person name="Lucas S."/>
            <person name="Lapidus A."/>
            <person name="Barry K."/>
            <person name="Glavina del Rio T."/>
            <person name="Dalin E."/>
            <person name="Tice H."/>
            <person name="Pitluck S."/>
            <person name="Chain P."/>
            <person name="Malfatti S."/>
            <person name="Shin M."/>
            <person name="Vergez L."/>
            <person name="Schmutz J."/>
            <person name="Larimer F."/>
            <person name="Land M."/>
            <person name="Hauser L."/>
            <person name="Kyrpides N."/>
            <person name="Mikhailova N."/>
            <person name="Cozen A.E."/>
            <person name="Fitz-Gibbon S.T."/>
            <person name="House C.H."/>
            <person name="Saltikov C."/>
            <person name="Lowe T.M."/>
            <person name="Richardson P."/>
        </authorList>
    </citation>
    <scope>NUCLEOTIDE SEQUENCE [LARGE SCALE GENOMIC DNA]</scope>
    <source>
        <strain evidence="14">ATCC 700994 / DSM 13514 / JCM 11321 / PZ6</strain>
    </source>
</reference>
<evidence type="ECO:0000256" key="12">
    <source>
        <dbReference type="RuleBase" id="RU000532"/>
    </source>
</evidence>
<organism evidence="13 14">
    <name type="scientific">Pyrobaculum arsenaticum (strain DSM 13514 / JCM 11321 / PZ6)</name>
    <dbReference type="NCBI Taxonomy" id="340102"/>
    <lineage>
        <taxon>Archaea</taxon>
        <taxon>Thermoproteota</taxon>
        <taxon>Thermoprotei</taxon>
        <taxon>Thermoproteales</taxon>
        <taxon>Thermoproteaceae</taxon>
        <taxon>Pyrobaculum</taxon>
    </lineage>
</organism>
<gene>
    <name evidence="9" type="primary">pgk</name>
    <name evidence="13" type="ordered locus">Pars_0744</name>
</gene>
<feature type="binding site" evidence="9">
    <location>
        <begin position="361"/>
        <end position="364"/>
    </location>
    <ligand>
        <name>ATP</name>
        <dbReference type="ChEBI" id="CHEBI:30616"/>
    </ligand>
</feature>
<dbReference type="PIRSF" id="PIRSF000724">
    <property type="entry name" value="Pgk"/>
    <property type="match status" value="1"/>
</dbReference>
<sequence length="411" mass="45157">MSNMLLNEVLNQLPNINKCLEKGKKLIIRIDINSPIINGKIIDDYRIRAHSYTLRLASDAGARTVVLAHQGRPGQDDFTSLEVHKPYIEKYLERPIKFVDDIIGPEARRQIKELKDGEILLLENVRMLSEEVIEKIPEAQAETMLVKKLAPLADYYVFDGFAVAHRSQPSVVGFPMVMPSCMGPVFEKELRALSVVFEKRGKGVVLLAGGAKIPDTIKAVEQLLKNGFVEKVAFGGLVGFIFTVAKHGVLNAALKQEVEKGGYLPYVERARQLLSKYGEKIEVPVDFAVSQNGRIDVDAFSLAQQPLDIGKSTTIRYKEVIDQAEVVIFSGPMGYVEDERFATGTLELLRAAAKKKLILGGGHTILAAEKAGVIDKAFHVSTGGRAFISTIGGEEMPAVKALLTSAAKFRL</sequence>
<evidence type="ECO:0000256" key="11">
    <source>
        <dbReference type="PIRSR" id="PIRSR000724-2"/>
    </source>
</evidence>
<dbReference type="InterPro" id="IPR001576">
    <property type="entry name" value="Phosphoglycerate_kinase"/>
</dbReference>
<evidence type="ECO:0000313" key="14">
    <source>
        <dbReference type="Proteomes" id="UP000001567"/>
    </source>
</evidence>
<comment type="subcellular location">
    <subcellularLocation>
        <location evidence="9">Cytoplasm</location>
    </subcellularLocation>
</comment>
<comment type="caution">
    <text evidence="9">Lacks conserved residue(s) required for the propagation of feature annotation.</text>
</comment>
<dbReference type="AlphaFoldDB" id="A4WIW3"/>
<keyword evidence="8 9" id="KW-0067">ATP-binding</keyword>
<dbReference type="SUPFAM" id="SSF53748">
    <property type="entry name" value="Phosphoglycerate kinase"/>
    <property type="match status" value="1"/>
</dbReference>
<evidence type="ECO:0000256" key="1">
    <source>
        <dbReference type="ARBA" id="ARBA00000642"/>
    </source>
</evidence>
<dbReference type="HOGENOM" id="CLU_025427_0_2_2"/>
<evidence type="ECO:0000256" key="9">
    <source>
        <dbReference type="HAMAP-Rule" id="MF_00145"/>
    </source>
</evidence>
<protein>
    <recommendedName>
        <fullName evidence="4 9">Phosphoglycerate kinase</fullName>
        <ecNumber evidence="3 9">2.7.2.3</ecNumber>
    </recommendedName>
</protein>
<comment type="catalytic activity">
    <reaction evidence="1 9 12">
        <text>(2R)-3-phosphoglycerate + ATP = (2R)-3-phospho-glyceroyl phosphate + ADP</text>
        <dbReference type="Rhea" id="RHEA:14801"/>
        <dbReference type="ChEBI" id="CHEBI:30616"/>
        <dbReference type="ChEBI" id="CHEBI:57604"/>
        <dbReference type="ChEBI" id="CHEBI:58272"/>
        <dbReference type="ChEBI" id="CHEBI:456216"/>
        <dbReference type="EC" id="2.7.2.3"/>
    </reaction>
</comment>
<feature type="binding site" evidence="9">
    <location>
        <position position="126"/>
    </location>
    <ligand>
        <name>substrate</name>
    </ligand>
</feature>
<proteinExistence type="inferred from homology"/>
<comment type="similarity">
    <text evidence="2 9 12">Belongs to the phosphoglycerate kinase family.</text>
</comment>
<keyword evidence="7 9" id="KW-0418">Kinase</keyword>
<evidence type="ECO:0000256" key="6">
    <source>
        <dbReference type="ARBA" id="ARBA00022741"/>
    </source>
</evidence>
<dbReference type="UniPathway" id="UPA00109">
    <property type="reaction ID" value="UER00185"/>
</dbReference>
<evidence type="ECO:0000256" key="4">
    <source>
        <dbReference type="ARBA" id="ARBA00016471"/>
    </source>
</evidence>
<keyword evidence="6 9" id="KW-0547">Nucleotide-binding</keyword>
<dbReference type="PRINTS" id="PR00477">
    <property type="entry name" value="PHGLYCKINASE"/>
</dbReference>
<dbReference type="GO" id="GO:0006096">
    <property type="term" value="P:glycolytic process"/>
    <property type="evidence" value="ECO:0007669"/>
    <property type="project" value="UniProtKB-UniRule"/>
</dbReference>
<feature type="binding site" evidence="9 11">
    <location>
        <position position="337"/>
    </location>
    <ligand>
        <name>ATP</name>
        <dbReference type="ChEBI" id="CHEBI:30616"/>
    </ligand>
</feature>
<dbReference type="PANTHER" id="PTHR11406:SF23">
    <property type="entry name" value="PHOSPHOGLYCERATE KINASE 1, CHLOROPLASTIC-RELATED"/>
    <property type="match status" value="1"/>
</dbReference>